<evidence type="ECO:0000313" key="1">
    <source>
        <dbReference type="EMBL" id="ANH40046.1"/>
    </source>
</evidence>
<dbReference type="STRING" id="1300347.I601_3640"/>
<accession>A0A1A9GPP0</accession>
<name>A0A1A9GPP0_9ACTN</name>
<dbReference type="Proteomes" id="UP000077868">
    <property type="component" value="Chromosome"/>
</dbReference>
<proteinExistence type="predicted"/>
<dbReference type="AlphaFoldDB" id="A0A1A9GPP0"/>
<gene>
    <name evidence="1" type="ORF">I601_3640</name>
</gene>
<sequence>MTTPEPLPATPLPSALPAAPHTFVARDPVDVLAVVPVVLGFEPHQSVVMLTFGSPRQFHARLDLPAVDASDAEVAAATQLLVAPVVRHGVPRVLLVVYTDDAERGRRCARSLVDAFAGAGVTVLDTVRTDGRRHWPALGPGAGTAYDVAAHPVRAQAVLDGRVTHRSRDDLAATLDPERAGRDDVAQALDHEPALSADQVAALLARCVPAGLVAGAEDVAALVQAVADPAVRDVAWLMMTREQAPAHVAFWSDVVRRTPDAWVPGAAAVLGFAAWLSGSGALAWCAVDRCLGLDPDHVLGGYVAQLLDLAVPPHEWTGSGDPRVRGVSAEPDGA</sequence>
<dbReference type="EMBL" id="CP015079">
    <property type="protein sequence ID" value="ANH40046.1"/>
    <property type="molecule type" value="Genomic_DNA"/>
</dbReference>
<organism evidence="1 2">
    <name type="scientific">Nocardioides dokdonensis FR1436</name>
    <dbReference type="NCBI Taxonomy" id="1300347"/>
    <lineage>
        <taxon>Bacteria</taxon>
        <taxon>Bacillati</taxon>
        <taxon>Actinomycetota</taxon>
        <taxon>Actinomycetes</taxon>
        <taxon>Propionibacteriales</taxon>
        <taxon>Nocardioidaceae</taxon>
        <taxon>Nocardioides</taxon>
    </lineage>
</organism>
<protein>
    <recommendedName>
        <fullName evidence="3">DUF4192 domain-containing protein</fullName>
    </recommendedName>
</protein>
<dbReference type="RefSeq" id="WP_068112824.1">
    <property type="nucleotide sequence ID" value="NZ_CP015079.1"/>
</dbReference>
<evidence type="ECO:0000313" key="2">
    <source>
        <dbReference type="Proteomes" id="UP000077868"/>
    </source>
</evidence>
<reference evidence="1 2" key="1">
    <citation type="submission" date="2016-03" db="EMBL/GenBank/DDBJ databases">
        <title>Complete genome sequence of a soil Actinobacterium, Nocardioides dokdonensis FR1436.</title>
        <authorList>
            <person name="Kwon S.-K."/>
            <person name="Kim K."/>
            <person name="Kim J.F."/>
        </authorList>
    </citation>
    <scope>NUCLEOTIDE SEQUENCE [LARGE SCALE GENOMIC DNA]</scope>
    <source>
        <strain evidence="1 2">FR1436</strain>
    </source>
</reference>
<dbReference type="KEGG" id="ndk:I601_3640"/>
<dbReference type="Pfam" id="PF13830">
    <property type="entry name" value="DUF4192"/>
    <property type="match status" value="1"/>
</dbReference>
<dbReference type="OrthoDB" id="3264463at2"/>
<evidence type="ECO:0008006" key="3">
    <source>
        <dbReference type="Google" id="ProtNLM"/>
    </source>
</evidence>
<dbReference type="InterPro" id="IPR025447">
    <property type="entry name" value="DUF4192"/>
</dbReference>
<dbReference type="PATRIC" id="fig|1300347.3.peg.3651"/>
<keyword evidence="2" id="KW-1185">Reference proteome</keyword>